<evidence type="ECO:0000256" key="4">
    <source>
        <dbReference type="ARBA" id="ARBA00022801"/>
    </source>
</evidence>
<keyword evidence="3" id="KW-0812">Transmembrane</keyword>
<accession>A0A2K1P0Y7</accession>
<feature type="domain" description="Phosphatidic acid phosphatase type 2/haloperoxidase" evidence="8">
    <location>
        <begin position="97"/>
        <end position="203"/>
    </location>
</feature>
<dbReference type="Proteomes" id="UP000236434">
    <property type="component" value="Unassembled WGS sequence"/>
</dbReference>
<feature type="chain" id="PRO_5014395789" evidence="7">
    <location>
        <begin position="22"/>
        <end position="205"/>
    </location>
</feature>
<dbReference type="InterPro" id="IPR000326">
    <property type="entry name" value="PAP2/HPO"/>
</dbReference>
<dbReference type="PANTHER" id="PTHR14969:SF62">
    <property type="entry name" value="DECAPRENYLPHOSPHORYL-5-PHOSPHORIBOSE PHOSPHATASE RV3807C-RELATED"/>
    <property type="match status" value="1"/>
</dbReference>
<evidence type="ECO:0000256" key="6">
    <source>
        <dbReference type="ARBA" id="ARBA00023136"/>
    </source>
</evidence>
<evidence type="ECO:0000256" key="5">
    <source>
        <dbReference type="ARBA" id="ARBA00022989"/>
    </source>
</evidence>
<dbReference type="Pfam" id="PF01569">
    <property type="entry name" value="PAP2"/>
    <property type="match status" value="1"/>
</dbReference>
<dbReference type="SUPFAM" id="SSF48317">
    <property type="entry name" value="Acid phosphatase/Vanadium-dependent haloperoxidase"/>
    <property type="match status" value="1"/>
</dbReference>
<evidence type="ECO:0000256" key="1">
    <source>
        <dbReference type="ARBA" id="ARBA00004651"/>
    </source>
</evidence>
<dbReference type="SMART" id="SM00014">
    <property type="entry name" value="acidPPc"/>
    <property type="match status" value="1"/>
</dbReference>
<feature type="signal peptide" evidence="7">
    <location>
        <begin position="1"/>
        <end position="21"/>
    </location>
</feature>
<evidence type="ECO:0000313" key="9">
    <source>
        <dbReference type="EMBL" id="PNR96444.1"/>
    </source>
</evidence>
<reference evidence="9 10" key="1">
    <citation type="submission" date="2013-12" db="EMBL/GenBank/DDBJ databases">
        <title>Comparative genomics of Petrotoga isolates.</title>
        <authorList>
            <person name="Nesbo C.L."/>
            <person name="Charchuk R."/>
            <person name="Chow K."/>
        </authorList>
    </citation>
    <scope>NUCLEOTIDE SEQUENCE [LARGE SCALE GENOMIC DNA]</scope>
    <source>
        <strain evidence="9 10">DSM 13574</strain>
    </source>
</reference>
<evidence type="ECO:0000256" key="7">
    <source>
        <dbReference type="SAM" id="SignalP"/>
    </source>
</evidence>
<evidence type="ECO:0000259" key="8">
    <source>
        <dbReference type="SMART" id="SM00014"/>
    </source>
</evidence>
<dbReference type="Gene3D" id="1.20.144.10">
    <property type="entry name" value="Phosphatidic acid phosphatase type 2/haloperoxidase"/>
    <property type="match status" value="1"/>
</dbReference>
<dbReference type="InterPro" id="IPR036938">
    <property type="entry name" value="PAP2/HPO_sf"/>
</dbReference>
<dbReference type="OrthoDB" id="9773582at2"/>
<name>A0A2K1P0Y7_9BACT</name>
<comment type="caution">
    <text evidence="9">The sequence shown here is derived from an EMBL/GenBank/DDBJ whole genome shotgun (WGS) entry which is preliminary data.</text>
</comment>
<sequence length="205" mass="23323">MRKRFILFLVLILVFSSIIIAEDTVTTQSTSTTKFTLNLDDLSRNFVQYSTNSYLDIISNFLTKYDYYFLVATPVVGYTVGYLTNDYKLKKVSEDAIISSAISGGIALLTKIVVGRERPYAEEGSLSFNPFAPLTQGATYTSFPSGHSTIAWSVYTPYAKEYSWWIYIIPTTISFSRIYEDVHWLSDVVTGSFLGYYTASYVYYF</sequence>
<proteinExistence type="predicted"/>
<gene>
    <name evidence="9" type="ORF">X929_04980</name>
</gene>
<protein>
    <submittedName>
        <fullName evidence="9">PA-phosphatase</fullName>
    </submittedName>
</protein>
<keyword evidence="4" id="KW-0378">Hydrolase</keyword>
<dbReference type="EMBL" id="AZRL01000012">
    <property type="protein sequence ID" value="PNR96444.1"/>
    <property type="molecule type" value="Genomic_DNA"/>
</dbReference>
<organism evidence="9 10">
    <name type="scientific">Petrotoga olearia DSM 13574</name>
    <dbReference type="NCBI Taxonomy" id="1122955"/>
    <lineage>
        <taxon>Bacteria</taxon>
        <taxon>Thermotogati</taxon>
        <taxon>Thermotogota</taxon>
        <taxon>Thermotogae</taxon>
        <taxon>Petrotogales</taxon>
        <taxon>Petrotogaceae</taxon>
        <taxon>Petrotoga</taxon>
    </lineage>
</organism>
<dbReference type="RefSeq" id="WP_103066920.1">
    <property type="nucleotide sequence ID" value="NZ_AZRL01000012.1"/>
</dbReference>
<dbReference type="PANTHER" id="PTHR14969">
    <property type="entry name" value="SPHINGOSINE-1-PHOSPHATE PHOSPHOHYDROLASE"/>
    <property type="match status" value="1"/>
</dbReference>
<dbReference type="GO" id="GO:0016787">
    <property type="term" value="F:hydrolase activity"/>
    <property type="evidence" value="ECO:0007669"/>
    <property type="project" value="UniProtKB-KW"/>
</dbReference>
<evidence type="ECO:0000256" key="2">
    <source>
        <dbReference type="ARBA" id="ARBA00022475"/>
    </source>
</evidence>
<keyword evidence="6" id="KW-0472">Membrane</keyword>
<keyword evidence="2" id="KW-1003">Cell membrane</keyword>
<dbReference type="AlphaFoldDB" id="A0A2K1P0Y7"/>
<comment type="subcellular location">
    <subcellularLocation>
        <location evidence="1">Cell membrane</location>
        <topology evidence="1">Multi-pass membrane protein</topology>
    </subcellularLocation>
</comment>
<evidence type="ECO:0000256" key="3">
    <source>
        <dbReference type="ARBA" id="ARBA00022692"/>
    </source>
</evidence>
<keyword evidence="5" id="KW-1133">Transmembrane helix</keyword>
<keyword evidence="7" id="KW-0732">Signal</keyword>
<evidence type="ECO:0000313" key="10">
    <source>
        <dbReference type="Proteomes" id="UP000236434"/>
    </source>
</evidence>
<dbReference type="GO" id="GO:0005886">
    <property type="term" value="C:plasma membrane"/>
    <property type="evidence" value="ECO:0007669"/>
    <property type="project" value="UniProtKB-SubCell"/>
</dbReference>